<dbReference type="OrthoDB" id="7831317at2"/>
<evidence type="ECO:0000259" key="2">
    <source>
        <dbReference type="Pfam" id="PF07179"/>
    </source>
</evidence>
<evidence type="ECO:0000256" key="1">
    <source>
        <dbReference type="SAM" id="MobiDB-lite"/>
    </source>
</evidence>
<dbReference type="Pfam" id="PF07179">
    <property type="entry name" value="SseB"/>
    <property type="match status" value="1"/>
</dbReference>
<dbReference type="InterPro" id="IPR009839">
    <property type="entry name" value="SseB_N"/>
</dbReference>
<name>A0A1X7BSZ8_9RHOB</name>
<dbReference type="RefSeq" id="WP_085800735.1">
    <property type="nucleotide sequence ID" value="NZ_FWXB01000009.1"/>
</dbReference>
<feature type="domain" description="SseB protein N-terminal" evidence="2">
    <location>
        <begin position="6"/>
        <end position="119"/>
    </location>
</feature>
<dbReference type="EMBL" id="FWXB01000009">
    <property type="protein sequence ID" value="SMC12796.1"/>
    <property type="molecule type" value="Genomic_DNA"/>
</dbReference>
<keyword evidence="4" id="KW-1185">Reference proteome</keyword>
<sequence>MAETILDAAHAAMQADVNDDAARLHFYEKLVGSELFLLLESEPEDDQITPHVFDLTDESFVLIFDREDRLTQFTGITSPYAALSGRTVFQLLAPQGLGVGFNLDVAPSSILLPAEAVDWLANMEIAPDEISQKVEKFNAPKGLPEAFLSALDTRLAAATGLADLAYLVAADYANGSNGHLLGFVNARPDAHAALTQTVAQALVFSGLEAGTIDVGFFDAANPAAAKLAKCGLRFDLPQPQVTTRSAPGSDPEKPPILR</sequence>
<evidence type="ECO:0000313" key="3">
    <source>
        <dbReference type="EMBL" id="SMC12796.1"/>
    </source>
</evidence>
<feature type="region of interest" description="Disordered" evidence="1">
    <location>
        <begin position="239"/>
        <end position="258"/>
    </location>
</feature>
<protein>
    <recommendedName>
        <fullName evidence="2">SseB protein N-terminal domain-containing protein</fullName>
    </recommendedName>
</protein>
<reference evidence="3 4" key="1">
    <citation type="submission" date="2017-03" db="EMBL/GenBank/DDBJ databases">
        <authorList>
            <person name="Afonso C.L."/>
            <person name="Miller P.J."/>
            <person name="Scott M.A."/>
            <person name="Spackman E."/>
            <person name="Goraichik I."/>
            <person name="Dimitrov K.M."/>
            <person name="Suarez D.L."/>
            <person name="Swayne D.E."/>
        </authorList>
    </citation>
    <scope>NUCLEOTIDE SEQUENCE [LARGE SCALE GENOMIC DNA]</scope>
    <source>
        <strain evidence="3 4">CECT 7745</strain>
    </source>
</reference>
<evidence type="ECO:0000313" key="4">
    <source>
        <dbReference type="Proteomes" id="UP000193224"/>
    </source>
</evidence>
<dbReference type="AlphaFoldDB" id="A0A1X7BSZ8"/>
<dbReference type="Proteomes" id="UP000193224">
    <property type="component" value="Unassembled WGS sequence"/>
</dbReference>
<accession>A0A1X7BSZ8</accession>
<organism evidence="3 4">
    <name type="scientific">Roseovarius aestuarii</name>
    <dbReference type="NCBI Taxonomy" id="475083"/>
    <lineage>
        <taxon>Bacteria</taxon>
        <taxon>Pseudomonadati</taxon>
        <taxon>Pseudomonadota</taxon>
        <taxon>Alphaproteobacteria</taxon>
        <taxon>Rhodobacterales</taxon>
        <taxon>Roseobacteraceae</taxon>
        <taxon>Roseovarius</taxon>
    </lineage>
</organism>
<proteinExistence type="predicted"/>
<gene>
    <name evidence="3" type="ORF">ROA7745_02628</name>
</gene>